<dbReference type="AlphaFoldDB" id="A0AAD7KYC7"/>
<dbReference type="Proteomes" id="UP001163823">
    <property type="component" value="Chromosome 12"/>
</dbReference>
<evidence type="ECO:0000313" key="1">
    <source>
        <dbReference type="EMBL" id="KAJ7948018.1"/>
    </source>
</evidence>
<keyword evidence="2" id="KW-1185">Reference proteome</keyword>
<gene>
    <name evidence="1" type="ORF">O6P43_028550</name>
</gene>
<accession>A0AAD7KYC7</accession>
<comment type="caution">
    <text evidence="1">The sequence shown here is derived from an EMBL/GenBank/DDBJ whole genome shotgun (WGS) entry which is preliminary data.</text>
</comment>
<name>A0AAD7KYC7_QUISA</name>
<dbReference type="KEGG" id="qsa:O6P43_028550"/>
<evidence type="ECO:0000313" key="2">
    <source>
        <dbReference type="Proteomes" id="UP001163823"/>
    </source>
</evidence>
<protein>
    <submittedName>
        <fullName evidence="1">Uncharacterized protein</fullName>
    </submittedName>
</protein>
<reference evidence="1" key="1">
    <citation type="journal article" date="2023" name="Science">
        <title>Elucidation of the pathway for biosynthesis of saponin adjuvants from the soapbark tree.</title>
        <authorList>
            <person name="Reed J."/>
            <person name="Orme A."/>
            <person name="El-Demerdash A."/>
            <person name="Owen C."/>
            <person name="Martin L.B.B."/>
            <person name="Misra R.C."/>
            <person name="Kikuchi S."/>
            <person name="Rejzek M."/>
            <person name="Martin A.C."/>
            <person name="Harkess A."/>
            <person name="Leebens-Mack J."/>
            <person name="Louveau T."/>
            <person name="Stephenson M.J."/>
            <person name="Osbourn A."/>
        </authorList>
    </citation>
    <scope>NUCLEOTIDE SEQUENCE</scope>
    <source>
        <strain evidence="1">S10</strain>
    </source>
</reference>
<proteinExistence type="predicted"/>
<dbReference type="EMBL" id="JARAOO010000012">
    <property type="protein sequence ID" value="KAJ7948018.1"/>
    <property type="molecule type" value="Genomic_DNA"/>
</dbReference>
<sequence length="104" mass="10429">MIGGFGDGGCVEALYIGGKGRSLDGGEGVEALHSRGEGRGNVGAGEYEHGALLWLGVVCSSECSLEVDLYGEIGSLCIVEFEDLDGGGGGGLAMWNGEGGGGWM</sequence>
<organism evidence="1 2">
    <name type="scientific">Quillaja saponaria</name>
    <name type="common">Soap bark tree</name>
    <dbReference type="NCBI Taxonomy" id="32244"/>
    <lineage>
        <taxon>Eukaryota</taxon>
        <taxon>Viridiplantae</taxon>
        <taxon>Streptophyta</taxon>
        <taxon>Embryophyta</taxon>
        <taxon>Tracheophyta</taxon>
        <taxon>Spermatophyta</taxon>
        <taxon>Magnoliopsida</taxon>
        <taxon>eudicotyledons</taxon>
        <taxon>Gunneridae</taxon>
        <taxon>Pentapetalae</taxon>
        <taxon>rosids</taxon>
        <taxon>fabids</taxon>
        <taxon>Fabales</taxon>
        <taxon>Quillajaceae</taxon>
        <taxon>Quillaja</taxon>
    </lineage>
</organism>